<dbReference type="InterPro" id="IPR000821">
    <property type="entry name" value="Ala_racemase"/>
</dbReference>
<dbReference type="Gene3D" id="2.40.37.10">
    <property type="entry name" value="Lyase, Ornithine Decarboxylase, Chain A, domain 1"/>
    <property type="match status" value="1"/>
</dbReference>
<feature type="binding site" evidence="7 9">
    <location>
        <position position="127"/>
    </location>
    <ligand>
        <name>substrate</name>
    </ligand>
</feature>
<dbReference type="PANTHER" id="PTHR30511">
    <property type="entry name" value="ALANINE RACEMASE"/>
    <property type="match status" value="1"/>
</dbReference>
<evidence type="ECO:0000256" key="7">
    <source>
        <dbReference type="HAMAP-Rule" id="MF_01201"/>
    </source>
</evidence>
<dbReference type="RefSeq" id="WP_164624736.1">
    <property type="nucleotide sequence ID" value="NZ_JAAIVJ010000004.1"/>
</dbReference>
<dbReference type="UniPathway" id="UPA00042">
    <property type="reaction ID" value="UER00497"/>
</dbReference>
<dbReference type="PANTHER" id="PTHR30511:SF0">
    <property type="entry name" value="ALANINE RACEMASE, CATABOLIC-RELATED"/>
    <property type="match status" value="1"/>
</dbReference>
<dbReference type="PRINTS" id="PR00992">
    <property type="entry name" value="ALARACEMASE"/>
</dbReference>
<feature type="domain" description="Alanine racemase C-terminal" evidence="10">
    <location>
        <begin position="225"/>
        <end position="349"/>
    </location>
</feature>
<evidence type="ECO:0000259" key="10">
    <source>
        <dbReference type="SMART" id="SM01005"/>
    </source>
</evidence>
<comment type="pathway">
    <text evidence="7">Amino-acid biosynthesis; D-alanine biosynthesis; D-alanine from L-alanine: step 1/1.</text>
</comment>
<feature type="active site" description="Proton acceptor; specific for L-alanine" evidence="7">
    <location>
        <position position="246"/>
    </location>
</feature>
<dbReference type="GO" id="GO:0005829">
    <property type="term" value="C:cytosol"/>
    <property type="evidence" value="ECO:0007669"/>
    <property type="project" value="TreeGrafter"/>
</dbReference>
<dbReference type="AlphaFoldDB" id="A0A6M0QS47"/>
<dbReference type="PROSITE" id="PS00395">
    <property type="entry name" value="ALANINE_RACEMASE"/>
    <property type="match status" value="1"/>
</dbReference>
<feature type="modified residue" description="N6-(pyridoxal phosphate)lysine" evidence="7 8">
    <location>
        <position position="28"/>
    </location>
</feature>
<dbReference type="GO" id="GO:0030170">
    <property type="term" value="F:pyridoxal phosphate binding"/>
    <property type="evidence" value="ECO:0007669"/>
    <property type="project" value="UniProtKB-UniRule"/>
</dbReference>
<evidence type="ECO:0000256" key="2">
    <source>
        <dbReference type="ARBA" id="ARBA00001933"/>
    </source>
</evidence>
<dbReference type="EC" id="5.1.1.1" evidence="4 7"/>
<evidence type="ECO:0000256" key="1">
    <source>
        <dbReference type="ARBA" id="ARBA00000316"/>
    </source>
</evidence>
<evidence type="ECO:0000256" key="6">
    <source>
        <dbReference type="ARBA" id="ARBA00023235"/>
    </source>
</evidence>
<evidence type="ECO:0000313" key="11">
    <source>
        <dbReference type="EMBL" id="NEY90349.1"/>
    </source>
</evidence>
<dbReference type="GO" id="GO:0030632">
    <property type="term" value="P:D-alanine biosynthetic process"/>
    <property type="evidence" value="ECO:0007669"/>
    <property type="project" value="UniProtKB-UniRule"/>
</dbReference>
<evidence type="ECO:0000313" key="12">
    <source>
        <dbReference type="Proteomes" id="UP000477782"/>
    </source>
</evidence>
<dbReference type="SUPFAM" id="SSF50621">
    <property type="entry name" value="Alanine racemase C-terminal domain-like"/>
    <property type="match status" value="1"/>
</dbReference>
<accession>A0A6M0QS47</accession>
<name>A0A6M0QS47_9RHOB</name>
<dbReference type="HAMAP" id="MF_01201">
    <property type="entry name" value="Ala_racemase"/>
    <property type="match status" value="1"/>
</dbReference>
<evidence type="ECO:0000256" key="9">
    <source>
        <dbReference type="PIRSR" id="PIRSR600821-52"/>
    </source>
</evidence>
<dbReference type="Pfam" id="PF01168">
    <property type="entry name" value="Ala_racemase_N"/>
    <property type="match status" value="1"/>
</dbReference>
<feature type="binding site" evidence="7 9">
    <location>
        <position position="294"/>
    </location>
    <ligand>
        <name>substrate</name>
    </ligand>
</feature>
<evidence type="ECO:0000256" key="5">
    <source>
        <dbReference type="ARBA" id="ARBA00022898"/>
    </source>
</evidence>
<evidence type="ECO:0000256" key="8">
    <source>
        <dbReference type="PIRSR" id="PIRSR600821-50"/>
    </source>
</evidence>
<evidence type="ECO:0000256" key="4">
    <source>
        <dbReference type="ARBA" id="ARBA00013089"/>
    </source>
</evidence>
<dbReference type="InterPro" id="IPR011079">
    <property type="entry name" value="Ala_racemase_C"/>
</dbReference>
<keyword evidence="5 7" id="KW-0663">Pyridoxal phosphate</keyword>
<evidence type="ECO:0000256" key="3">
    <source>
        <dbReference type="ARBA" id="ARBA00007880"/>
    </source>
</evidence>
<protein>
    <recommendedName>
        <fullName evidence="4 7">Alanine racemase</fullName>
        <ecNumber evidence="4 7">5.1.1.1</ecNumber>
    </recommendedName>
</protein>
<comment type="catalytic activity">
    <reaction evidence="1 7">
        <text>L-alanine = D-alanine</text>
        <dbReference type="Rhea" id="RHEA:20249"/>
        <dbReference type="ChEBI" id="CHEBI:57416"/>
        <dbReference type="ChEBI" id="CHEBI:57972"/>
        <dbReference type="EC" id="5.1.1.1"/>
    </reaction>
</comment>
<dbReference type="CDD" id="cd00430">
    <property type="entry name" value="PLPDE_III_AR"/>
    <property type="match status" value="1"/>
</dbReference>
<reference evidence="11 12" key="1">
    <citation type="submission" date="2020-02" db="EMBL/GenBank/DDBJ databases">
        <authorList>
            <person name="Chen W.-M."/>
        </authorList>
    </citation>
    <scope>NUCLEOTIDE SEQUENCE [LARGE SCALE GENOMIC DNA]</scope>
    <source>
        <strain evidence="11 12">KMS-5</strain>
    </source>
</reference>
<keyword evidence="12" id="KW-1185">Reference proteome</keyword>
<proteinExistence type="inferred from homology"/>
<organism evidence="11 12">
    <name type="scientific">Tabrizicola oligotrophica</name>
    <dbReference type="NCBI Taxonomy" id="2710650"/>
    <lineage>
        <taxon>Bacteria</taxon>
        <taxon>Pseudomonadati</taxon>
        <taxon>Pseudomonadota</taxon>
        <taxon>Alphaproteobacteria</taxon>
        <taxon>Rhodobacterales</taxon>
        <taxon>Paracoccaceae</taxon>
        <taxon>Tabrizicola</taxon>
    </lineage>
</organism>
<dbReference type="EMBL" id="JAAIVJ010000004">
    <property type="protein sequence ID" value="NEY90349.1"/>
    <property type="molecule type" value="Genomic_DNA"/>
</dbReference>
<dbReference type="InterPro" id="IPR029066">
    <property type="entry name" value="PLP-binding_barrel"/>
</dbReference>
<dbReference type="NCBIfam" id="TIGR00492">
    <property type="entry name" value="alr"/>
    <property type="match status" value="1"/>
</dbReference>
<comment type="caution">
    <text evidence="11">The sequence shown here is derived from an EMBL/GenBank/DDBJ whole genome shotgun (WGS) entry which is preliminary data.</text>
</comment>
<comment type="function">
    <text evidence="7">Catalyzes the interconversion of L-alanine and D-alanine. May also act on other amino acids.</text>
</comment>
<dbReference type="SUPFAM" id="SSF51419">
    <property type="entry name" value="PLP-binding barrel"/>
    <property type="match status" value="1"/>
</dbReference>
<dbReference type="InterPro" id="IPR001608">
    <property type="entry name" value="Ala_racemase_N"/>
</dbReference>
<sequence length="362" mass="38035">MVVDLAAIQANFLQLSRRSAGRTAAVVKGDGYGHGMLPAAQALQQAGADLFFTARLDDAHLLCQRLRPGSTVAVLDGAQDATMAEAVAAGIVPVINGPEQLHAAVRTAHHTGKRVRAFVHIDTAMNRLGFAAHEIEALATAIGALEVQAYMTHFAAADDIDLTLCRTQVARLKAAVRRLPPAPLSIANSCGLFLSRALHGNITRPGKSTFGINPLPEERNPMAEPAAVYAPVVQLRDLTRGDPVGYSSTWHAPDKCRIAILSIGYSNGYRRSASNQGQVAFNGRLVPVVGRVSMDLTAVDVTGLGDVGVGSIAEIVGPSISYRSLARFEATNEHEALIALGAGCPRVHVRAARAVSPEGVAA</sequence>
<dbReference type="Gene3D" id="3.20.20.10">
    <property type="entry name" value="Alanine racemase"/>
    <property type="match status" value="1"/>
</dbReference>
<dbReference type="InterPro" id="IPR009006">
    <property type="entry name" value="Ala_racemase/Decarboxylase_C"/>
</dbReference>
<dbReference type="GO" id="GO:0008784">
    <property type="term" value="F:alanine racemase activity"/>
    <property type="evidence" value="ECO:0007669"/>
    <property type="project" value="UniProtKB-UniRule"/>
</dbReference>
<comment type="cofactor">
    <cofactor evidence="2 7 8">
        <name>pyridoxal 5'-phosphate</name>
        <dbReference type="ChEBI" id="CHEBI:597326"/>
    </cofactor>
</comment>
<comment type="similarity">
    <text evidence="3 7">Belongs to the alanine racemase family.</text>
</comment>
<keyword evidence="6 7" id="KW-0413">Isomerase</keyword>
<dbReference type="InterPro" id="IPR020622">
    <property type="entry name" value="Ala_racemase_pyridoxalP-BS"/>
</dbReference>
<gene>
    <name evidence="11" type="primary">alr</name>
    <name evidence="11" type="ORF">G4Z14_08565</name>
</gene>
<dbReference type="SMART" id="SM01005">
    <property type="entry name" value="Ala_racemase_C"/>
    <property type="match status" value="1"/>
</dbReference>
<feature type="active site" description="Proton acceptor; specific for D-alanine" evidence="7">
    <location>
        <position position="28"/>
    </location>
</feature>
<dbReference type="Proteomes" id="UP000477782">
    <property type="component" value="Unassembled WGS sequence"/>
</dbReference>
<dbReference type="Pfam" id="PF00842">
    <property type="entry name" value="Ala_racemase_C"/>
    <property type="match status" value="1"/>
</dbReference>